<evidence type="ECO:0000256" key="3">
    <source>
        <dbReference type="ARBA" id="ARBA00024378"/>
    </source>
</evidence>
<dbReference type="AlphaFoldDB" id="A0A9D4W4E7"/>
<feature type="non-terminal residue" evidence="6">
    <location>
        <position position="1"/>
    </location>
</feature>
<evidence type="ECO:0000256" key="2">
    <source>
        <dbReference type="ARBA" id="ARBA00024341"/>
    </source>
</evidence>
<feature type="region of interest" description="Disordered" evidence="4">
    <location>
        <begin position="445"/>
        <end position="496"/>
    </location>
</feature>
<feature type="region of interest" description="Disordered" evidence="4">
    <location>
        <begin position="252"/>
        <end position="285"/>
    </location>
</feature>
<evidence type="ECO:0000256" key="1">
    <source>
        <dbReference type="ARBA" id="ARBA00022860"/>
    </source>
</evidence>
<comment type="similarity">
    <text evidence="2">Belongs to the IQD family.</text>
</comment>
<accession>A0A9D4W4E7</accession>
<dbReference type="PROSITE" id="PS50096">
    <property type="entry name" value="IQ"/>
    <property type="match status" value="2"/>
</dbReference>
<feature type="region of interest" description="Disordered" evidence="4">
    <location>
        <begin position="59"/>
        <end position="120"/>
    </location>
</feature>
<sequence>LLFSLFSLNSSSHKFTICCELYIQIHHQHFSHQILQLLMGRKGGGWFSSVKKVFKSSSSSKDTTVPVSAPVQPDKKKENREKLENEVAEEVSFEHFPAESSPDDVTNEESTTSTPARDDRTHAIAVAEATAAASAAAVAAAQAAARVVRLAGYGRHNKEERAATFIQSHYRGYLARRALRALKGLVRLQALVRGHNVRKQAQMTMRCMQALVRVQARVRARRLQLSHENFEKEMDEYEEEEFVRQQVSFNKPMSPMRRSSGININNNGLDHNKRQSSKKAKESDLKKHEAAMKRERALAYAFNYQQQQQKQHLLHRDKNGEDVVMRNYDSNDNEKSQWGWNWLERWMSSQPYNARNLGQRETSYMTLPSTTSTTTDNMSEKTVEMDMVATPSRNNFNMGLMGQDFRDASPTFTRVHQRPPSPGRPSYMAPTQSAKAKVRVEGPFKQRVSSGPNWNTSTKGGSVIGSGCDSSSSGGGTTTYQVPRSPGPKVNGVRSQSNRIVSSSQEYVEDWALPLGAHGWA</sequence>
<dbReference type="GO" id="GO:0005516">
    <property type="term" value="F:calmodulin binding"/>
    <property type="evidence" value="ECO:0007669"/>
    <property type="project" value="UniProtKB-KW"/>
</dbReference>
<evidence type="ECO:0000313" key="7">
    <source>
        <dbReference type="Proteomes" id="UP001058974"/>
    </source>
</evidence>
<feature type="compositionally biased region" description="Polar residues" evidence="4">
    <location>
        <begin position="260"/>
        <end position="269"/>
    </location>
</feature>
<proteinExistence type="inferred from homology"/>
<dbReference type="Pfam" id="PF00612">
    <property type="entry name" value="IQ"/>
    <property type="match status" value="2"/>
</dbReference>
<dbReference type="PANTHER" id="PTHR32295:SF33">
    <property type="entry name" value="PROTEIN IQ-DOMAIN 21"/>
    <property type="match status" value="1"/>
</dbReference>
<organism evidence="6 7">
    <name type="scientific">Pisum sativum</name>
    <name type="common">Garden pea</name>
    <name type="synonym">Lathyrus oleraceus</name>
    <dbReference type="NCBI Taxonomy" id="3888"/>
    <lineage>
        <taxon>Eukaryota</taxon>
        <taxon>Viridiplantae</taxon>
        <taxon>Streptophyta</taxon>
        <taxon>Embryophyta</taxon>
        <taxon>Tracheophyta</taxon>
        <taxon>Spermatophyta</taxon>
        <taxon>Magnoliopsida</taxon>
        <taxon>eudicotyledons</taxon>
        <taxon>Gunneridae</taxon>
        <taxon>Pentapetalae</taxon>
        <taxon>rosids</taxon>
        <taxon>fabids</taxon>
        <taxon>Fabales</taxon>
        <taxon>Fabaceae</taxon>
        <taxon>Papilionoideae</taxon>
        <taxon>50 kb inversion clade</taxon>
        <taxon>NPAAA clade</taxon>
        <taxon>Hologalegina</taxon>
        <taxon>IRL clade</taxon>
        <taxon>Fabeae</taxon>
        <taxon>Lathyrus</taxon>
    </lineage>
</organism>
<dbReference type="EMBL" id="JAMSHJ010000006">
    <property type="protein sequence ID" value="KAI5394111.1"/>
    <property type="molecule type" value="Genomic_DNA"/>
</dbReference>
<comment type="caution">
    <text evidence="6">The sequence shown here is derived from an EMBL/GenBank/DDBJ whole genome shotgun (WGS) entry which is preliminary data.</text>
</comment>
<dbReference type="CDD" id="cd23767">
    <property type="entry name" value="IQCD"/>
    <property type="match status" value="1"/>
</dbReference>
<dbReference type="PANTHER" id="PTHR32295">
    <property type="entry name" value="IQ-DOMAIN 5-RELATED"/>
    <property type="match status" value="1"/>
</dbReference>
<name>A0A9D4W4E7_PEA</name>
<feature type="domain" description="DUF4005" evidence="5">
    <location>
        <begin position="384"/>
        <end position="463"/>
    </location>
</feature>
<dbReference type="Gene3D" id="1.20.5.190">
    <property type="match status" value="1"/>
</dbReference>
<feature type="compositionally biased region" description="Basic and acidic residues" evidence="4">
    <location>
        <begin position="73"/>
        <end position="85"/>
    </location>
</feature>
<dbReference type="SMART" id="SM00015">
    <property type="entry name" value="IQ"/>
    <property type="match status" value="2"/>
</dbReference>
<evidence type="ECO:0000313" key="6">
    <source>
        <dbReference type="EMBL" id="KAI5394111.1"/>
    </source>
</evidence>
<gene>
    <name evidence="6" type="ORF">KIW84_060987</name>
</gene>
<comment type="subunit">
    <text evidence="3">Binds to multiple calmodulin (CaM) in the presence of Ca(2+) and CaM-like proteins.</text>
</comment>
<evidence type="ECO:0000256" key="4">
    <source>
        <dbReference type="SAM" id="MobiDB-lite"/>
    </source>
</evidence>
<dbReference type="Pfam" id="PF13178">
    <property type="entry name" value="DUF4005"/>
    <property type="match status" value="1"/>
</dbReference>
<keyword evidence="7" id="KW-1185">Reference proteome</keyword>
<keyword evidence="1" id="KW-0112">Calmodulin-binding</keyword>
<dbReference type="InterPro" id="IPR025064">
    <property type="entry name" value="DUF4005"/>
</dbReference>
<dbReference type="Proteomes" id="UP001058974">
    <property type="component" value="Chromosome 6"/>
</dbReference>
<dbReference type="Gramene" id="Psat06G0098700-T1">
    <property type="protein sequence ID" value="KAI5394111.1"/>
    <property type="gene ID" value="KIW84_060987"/>
</dbReference>
<feature type="compositionally biased region" description="Polar residues" evidence="4">
    <location>
        <begin position="447"/>
        <end position="459"/>
    </location>
</feature>
<protein>
    <recommendedName>
        <fullName evidence="5">DUF4005 domain-containing protein</fullName>
    </recommendedName>
</protein>
<reference evidence="6 7" key="1">
    <citation type="journal article" date="2022" name="Nat. Genet.">
        <title>Improved pea reference genome and pan-genome highlight genomic features and evolutionary characteristics.</title>
        <authorList>
            <person name="Yang T."/>
            <person name="Liu R."/>
            <person name="Luo Y."/>
            <person name="Hu S."/>
            <person name="Wang D."/>
            <person name="Wang C."/>
            <person name="Pandey M.K."/>
            <person name="Ge S."/>
            <person name="Xu Q."/>
            <person name="Li N."/>
            <person name="Li G."/>
            <person name="Huang Y."/>
            <person name="Saxena R.K."/>
            <person name="Ji Y."/>
            <person name="Li M."/>
            <person name="Yan X."/>
            <person name="He Y."/>
            <person name="Liu Y."/>
            <person name="Wang X."/>
            <person name="Xiang C."/>
            <person name="Varshney R.K."/>
            <person name="Ding H."/>
            <person name="Gao S."/>
            <person name="Zong X."/>
        </authorList>
    </citation>
    <scope>NUCLEOTIDE SEQUENCE [LARGE SCALE GENOMIC DNA]</scope>
    <source>
        <strain evidence="6 7">cv. Zhongwan 6</strain>
    </source>
</reference>
<evidence type="ECO:0000259" key="5">
    <source>
        <dbReference type="Pfam" id="PF13178"/>
    </source>
</evidence>
<dbReference type="InterPro" id="IPR000048">
    <property type="entry name" value="IQ_motif_EF-hand-BS"/>
</dbReference>